<organism evidence="3 4">
    <name type="scientific">Phoenicibacter congonensis</name>
    <dbReference type="NCBI Taxonomy" id="1944646"/>
    <lineage>
        <taxon>Bacteria</taxon>
        <taxon>Bacillati</taxon>
        <taxon>Actinomycetota</taxon>
        <taxon>Coriobacteriia</taxon>
        <taxon>Eggerthellales</taxon>
        <taxon>Eggerthellaceae</taxon>
        <taxon>Phoenicibacter</taxon>
    </lineage>
</organism>
<dbReference type="GO" id="GO:0003677">
    <property type="term" value="F:DNA binding"/>
    <property type="evidence" value="ECO:0007669"/>
    <property type="project" value="InterPro"/>
</dbReference>
<name>A0AA43U9Z5_9ACTN</name>
<reference evidence="3" key="1">
    <citation type="submission" date="2023-07" db="EMBL/GenBank/DDBJ databases">
        <title>Between Cages and Wild: Unraveling the Impact of Captivity on Animal Microbiomes and Antimicrobial Resistance.</title>
        <authorList>
            <person name="Schmartz G.P."/>
            <person name="Rehner J."/>
            <person name="Schuff M.J."/>
            <person name="Becker S.L."/>
            <person name="Kravczyk M."/>
            <person name="Gurevich A."/>
            <person name="Francke R."/>
            <person name="Mueller R."/>
            <person name="Keller V."/>
            <person name="Keller A."/>
        </authorList>
    </citation>
    <scope>NUCLEOTIDE SEQUENCE</scope>
    <source>
        <strain evidence="3">S12M_St_49</strain>
    </source>
</reference>
<dbReference type="Proteomes" id="UP001168575">
    <property type="component" value="Unassembled WGS sequence"/>
</dbReference>
<feature type="domain" description="HTH cro/C1-type" evidence="2">
    <location>
        <begin position="6"/>
        <end position="61"/>
    </location>
</feature>
<evidence type="ECO:0000259" key="2">
    <source>
        <dbReference type="PROSITE" id="PS50943"/>
    </source>
</evidence>
<keyword evidence="1" id="KW-0812">Transmembrane</keyword>
<feature type="transmembrane region" description="Helical" evidence="1">
    <location>
        <begin position="93"/>
        <end position="114"/>
    </location>
</feature>
<dbReference type="InterPro" id="IPR001387">
    <property type="entry name" value="Cro/C1-type_HTH"/>
</dbReference>
<dbReference type="SUPFAM" id="SSF47413">
    <property type="entry name" value="lambda repressor-like DNA-binding domains"/>
    <property type="match status" value="1"/>
</dbReference>
<dbReference type="PROSITE" id="PS50943">
    <property type="entry name" value="HTH_CROC1"/>
    <property type="match status" value="1"/>
</dbReference>
<dbReference type="CDD" id="cd00093">
    <property type="entry name" value="HTH_XRE"/>
    <property type="match status" value="1"/>
</dbReference>
<comment type="caution">
    <text evidence="3">The sequence shown here is derived from an EMBL/GenBank/DDBJ whole genome shotgun (WGS) entry which is preliminary data.</text>
</comment>
<dbReference type="Gene3D" id="1.10.260.40">
    <property type="entry name" value="lambda repressor-like DNA-binding domains"/>
    <property type="match status" value="1"/>
</dbReference>
<gene>
    <name evidence="3" type="ORF">Q3982_09940</name>
</gene>
<proteinExistence type="predicted"/>
<keyword evidence="1" id="KW-1133">Transmembrane helix</keyword>
<keyword evidence="4" id="KW-1185">Reference proteome</keyword>
<evidence type="ECO:0000313" key="3">
    <source>
        <dbReference type="EMBL" id="MDO4842985.1"/>
    </source>
</evidence>
<dbReference type="Pfam" id="PF01381">
    <property type="entry name" value="HTH_3"/>
    <property type="match status" value="1"/>
</dbReference>
<dbReference type="EMBL" id="JAUMVS010000404">
    <property type="protein sequence ID" value="MDO4842985.1"/>
    <property type="molecule type" value="Genomic_DNA"/>
</dbReference>
<protein>
    <submittedName>
        <fullName evidence="3">Helix-turn-helix transcriptional regulator</fullName>
    </submittedName>
</protein>
<keyword evidence="1" id="KW-0472">Membrane</keyword>
<dbReference type="AlphaFoldDB" id="A0AA43U9Z5"/>
<dbReference type="InterPro" id="IPR010982">
    <property type="entry name" value="Lambda_DNA-bd_dom_sf"/>
</dbReference>
<evidence type="ECO:0000313" key="4">
    <source>
        <dbReference type="Proteomes" id="UP001168575"/>
    </source>
</evidence>
<sequence length="122" mass="13193">MLADELKKLKDEKGLTSRQIADQSGVPESTVVKMINGSTGDPSLSAVAAVVKVLGGSIDTIVGIVPPMPSYRDQLIRQCQDDIAHERRQTKRILIFACAIVAFLAIFLAADVLLPSAGWIRY</sequence>
<dbReference type="SMART" id="SM00530">
    <property type="entry name" value="HTH_XRE"/>
    <property type="match status" value="1"/>
</dbReference>
<evidence type="ECO:0000256" key="1">
    <source>
        <dbReference type="SAM" id="Phobius"/>
    </source>
</evidence>
<accession>A0AA43U9Z5</accession>